<evidence type="ECO:0000313" key="2">
    <source>
        <dbReference type="Proteomes" id="UP000027936"/>
    </source>
</evidence>
<name>A0A072NXL3_SCHAZ</name>
<organism evidence="1 2">
    <name type="scientific">Schinkia azotoformans MEV2011</name>
    <dbReference type="NCBI Taxonomy" id="1348973"/>
    <lineage>
        <taxon>Bacteria</taxon>
        <taxon>Bacillati</taxon>
        <taxon>Bacillota</taxon>
        <taxon>Bacilli</taxon>
        <taxon>Bacillales</taxon>
        <taxon>Bacillaceae</taxon>
        <taxon>Calidifontibacillus/Schinkia group</taxon>
        <taxon>Schinkia</taxon>
    </lineage>
</organism>
<dbReference type="Proteomes" id="UP000027936">
    <property type="component" value="Unassembled WGS sequence"/>
</dbReference>
<protein>
    <submittedName>
        <fullName evidence="1">Uncharacterized protein</fullName>
    </submittedName>
</protein>
<dbReference type="EMBL" id="JJRY01000010">
    <property type="protein sequence ID" value="KEF37980.1"/>
    <property type="molecule type" value="Genomic_DNA"/>
</dbReference>
<proteinExistence type="predicted"/>
<sequence length="50" mass="6411">MGRRIEKQAEHLIIQQRDREVTTKIREFFNQKQKDLDEKPVYKKWYQFWK</sequence>
<dbReference type="PATRIC" id="fig|1348973.3.peg.2646"/>
<evidence type="ECO:0000313" key="1">
    <source>
        <dbReference type="EMBL" id="KEF37980.1"/>
    </source>
</evidence>
<gene>
    <name evidence="1" type="ORF">M670_02736</name>
</gene>
<dbReference type="RefSeq" id="WP_161773188.1">
    <property type="nucleotide sequence ID" value="NZ_JJRY01000010.1"/>
</dbReference>
<accession>A0A072NXL3</accession>
<reference evidence="1 2" key="1">
    <citation type="submission" date="2014-04" db="EMBL/GenBank/DDBJ databases">
        <title>Draft genome sequence of Bacillus azotoformans MEV2011, a (co-) denitrifying strain unable to grow in the presence of oxygen.</title>
        <authorList>
            <person name="Nielsen M."/>
            <person name="Schreiber L."/>
            <person name="Finster K."/>
            <person name="Schramm A."/>
        </authorList>
    </citation>
    <scope>NUCLEOTIDE SEQUENCE [LARGE SCALE GENOMIC DNA]</scope>
    <source>
        <strain evidence="1 2">MEV2011</strain>
    </source>
</reference>
<dbReference type="OrthoDB" id="9954035at2"/>
<dbReference type="AlphaFoldDB" id="A0A072NXL3"/>
<comment type="caution">
    <text evidence="1">The sequence shown here is derived from an EMBL/GenBank/DDBJ whole genome shotgun (WGS) entry which is preliminary data.</text>
</comment>